<feature type="compositionally biased region" description="Acidic residues" evidence="3">
    <location>
        <begin position="373"/>
        <end position="385"/>
    </location>
</feature>
<dbReference type="AlphaFoldDB" id="A0A316YJM3"/>
<dbReference type="InterPro" id="IPR038090">
    <property type="entry name" value="Cdt1_C_WH_dom_sf"/>
</dbReference>
<feature type="compositionally biased region" description="Low complexity" evidence="3">
    <location>
        <begin position="619"/>
        <end position="639"/>
    </location>
</feature>
<feature type="domain" description="DNA replication factor Cdt1 C-terminal" evidence="4">
    <location>
        <begin position="643"/>
        <end position="769"/>
    </location>
</feature>
<dbReference type="InParanoid" id="A0A316YJM3"/>
<feature type="region of interest" description="Disordered" evidence="3">
    <location>
        <begin position="779"/>
        <end position="809"/>
    </location>
</feature>
<feature type="region of interest" description="Disordered" evidence="3">
    <location>
        <begin position="1"/>
        <end position="139"/>
    </location>
</feature>
<protein>
    <recommendedName>
        <fullName evidence="4">DNA replication factor Cdt1 C-terminal domain-containing protein</fullName>
    </recommendedName>
</protein>
<evidence type="ECO:0000256" key="1">
    <source>
        <dbReference type="ARBA" id="ARBA00008356"/>
    </source>
</evidence>
<dbReference type="Proteomes" id="UP000245768">
    <property type="component" value="Unassembled WGS sequence"/>
</dbReference>
<proteinExistence type="inferred from homology"/>
<accession>A0A316YJM3</accession>
<dbReference type="GeneID" id="37044120"/>
<dbReference type="Pfam" id="PF16679">
    <property type="entry name" value="CDT1_C"/>
    <property type="match status" value="1"/>
</dbReference>
<feature type="region of interest" description="Disordered" evidence="3">
    <location>
        <begin position="371"/>
        <end position="455"/>
    </location>
</feature>
<name>A0A316YJM3_9BASI</name>
<gene>
    <name evidence="5" type="ORF">FA10DRAFT_268143</name>
</gene>
<dbReference type="EMBL" id="KZ819637">
    <property type="protein sequence ID" value="PWN89617.1"/>
    <property type="molecule type" value="Genomic_DNA"/>
</dbReference>
<keyword evidence="6" id="KW-1185">Reference proteome</keyword>
<evidence type="ECO:0000313" key="6">
    <source>
        <dbReference type="Proteomes" id="UP000245768"/>
    </source>
</evidence>
<feature type="compositionally biased region" description="Pro residues" evidence="3">
    <location>
        <begin position="82"/>
        <end position="104"/>
    </location>
</feature>
<feature type="region of interest" description="Disordered" evidence="3">
    <location>
        <begin position="174"/>
        <end position="201"/>
    </location>
</feature>
<evidence type="ECO:0000256" key="3">
    <source>
        <dbReference type="SAM" id="MobiDB-lite"/>
    </source>
</evidence>
<keyword evidence="2" id="KW-0131">Cell cycle</keyword>
<evidence type="ECO:0000259" key="4">
    <source>
        <dbReference type="Pfam" id="PF16679"/>
    </source>
</evidence>
<organism evidence="5 6">
    <name type="scientific">Acaromyces ingoldii</name>
    <dbReference type="NCBI Taxonomy" id="215250"/>
    <lineage>
        <taxon>Eukaryota</taxon>
        <taxon>Fungi</taxon>
        <taxon>Dikarya</taxon>
        <taxon>Basidiomycota</taxon>
        <taxon>Ustilaginomycotina</taxon>
        <taxon>Exobasidiomycetes</taxon>
        <taxon>Exobasidiales</taxon>
        <taxon>Cryptobasidiaceae</taxon>
        <taxon>Acaromyces</taxon>
    </lineage>
</organism>
<dbReference type="Gene3D" id="1.10.10.1420">
    <property type="entry name" value="DNA replication factor Cdt1, C-terminal WH domain"/>
    <property type="match status" value="1"/>
</dbReference>
<comment type="similarity">
    <text evidence="1">Belongs to the Cdt1 family.</text>
</comment>
<sequence>MAGSSTKKGGVRARAPPAFQPLVGHFKPGKPLSRHPSTTTKGKGPDAGIAVNVAVAAKEKETTTTAPEESTQTTAPSQEETMPPPTRASTPPPTRCPTRPPRTPTGPRTATLPSPDLFEPLQRSPVSVRTDPDSGKMFLMLSPRRSNSRAAAVKGGKAAMLSEGQGLGIYKATNKRSTSPDEAGADMGREARRKRTKSAQTYPSEDRLANPFLGFSVSSSSPLLSQTEGAASIEWLEPVPAAALTRRIRGNRSLALPRHLASLYALHAAIEHSLVVHLATAGTGGSPIDESSPDGTVSIPHLITYSTLRPLVEKSSGRNLSPKDLSRLLWIWSKGGKKDIGLTMSAKRVVDPLRGTRPVLDYSLGIRIGSESFESDDEDDVPFDEEPQRAATPPRTRSLTIDEPTSPSPSPRKKSRNGGVYPTRTPPQSPSSRSLSAFPGRTGGTRELTAGAASPKRGMNLVAMWNKGIEARKREVRKRLVDWSLRCFATWHRQQRHLYVSDSREEASLAGTAAGIAPQTPKKKTSGGKNAIEGYGGLWTPANSKESDHVAGQGRILGREQVQEHDSALPTWIDEWPEDFPLERITPIPCASLPSLDLDLSLPASASSSLRALHNRVVAPSSSPAAPTETATTTKAASSQPMSLTERIRAKEAAKRATAVQTLFSRRPGIISSSTSSSSVSSPTMDDFKRRSMLSRLCDISESLYMLFTKSRQPPTGGAQRRLPTLPMEQVIKAIMSSSKVSLSETEATKALDLLDEVAPGFVTVATVGRGKWVRLGSRLADQDGNEEGKEEVGDGAGEEEDEGMGESLLEAVRRRIRRELDN</sequence>
<evidence type="ECO:0000256" key="2">
    <source>
        <dbReference type="ARBA" id="ARBA00023306"/>
    </source>
</evidence>
<dbReference type="InterPro" id="IPR032054">
    <property type="entry name" value="Cdt1_C"/>
</dbReference>
<feature type="region of interest" description="Disordered" evidence="3">
    <location>
        <begin position="618"/>
        <end position="644"/>
    </location>
</feature>
<dbReference type="RefSeq" id="XP_025376815.1">
    <property type="nucleotide sequence ID" value="XM_025522204.1"/>
</dbReference>
<dbReference type="OrthoDB" id="3366139at2759"/>
<reference evidence="5 6" key="1">
    <citation type="journal article" date="2018" name="Mol. Biol. Evol.">
        <title>Broad Genomic Sampling Reveals a Smut Pathogenic Ancestry of the Fungal Clade Ustilaginomycotina.</title>
        <authorList>
            <person name="Kijpornyongpan T."/>
            <person name="Mondo S.J."/>
            <person name="Barry K."/>
            <person name="Sandor L."/>
            <person name="Lee J."/>
            <person name="Lipzen A."/>
            <person name="Pangilinan J."/>
            <person name="LaButti K."/>
            <person name="Hainaut M."/>
            <person name="Henrissat B."/>
            <person name="Grigoriev I.V."/>
            <person name="Spatafora J.W."/>
            <person name="Aime M.C."/>
        </authorList>
    </citation>
    <scope>NUCLEOTIDE SEQUENCE [LARGE SCALE GENOMIC DNA]</scope>
    <source>
        <strain evidence="5 6">MCA 4198</strain>
    </source>
</reference>
<evidence type="ECO:0000313" key="5">
    <source>
        <dbReference type="EMBL" id="PWN89617.1"/>
    </source>
</evidence>
<feature type="compositionally biased region" description="Low complexity" evidence="3">
    <location>
        <begin position="63"/>
        <end position="76"/>
    </location>
</feature>